<gene>
    <name evidence="7" type="ORF">AMURIS_00479</name>
</gene>
<dbReference type="InterPro" id="IPR006059">
    <property type="entry name" value="SBP"/>
</dbReference>
<evidence type="ECO:0000256" key="2">
    <source>
        <dbReference type="ARBA" id="ARBA00022729"/>
    </source>
</evidence>
<evidence type="ECO:0000313" key="8">
    <source>
        <dbReference type="Proteomes" id="UP000236311"/>
    </source>
</evidence>
<dbReference type="Proteomes" id="UP000236311">
    <property type="component" value="Unassembled WGS sequence"/>
</dbReference>
<feature type="signal peptide" evidence="6">
    <location>
        <begin position="1"/>
        <end position="25"/>
    </location>
</feature>
<organism evidence="7 8">
    <name type="scientific">Acetatifactor muris</name>
    <dbReference type="NCBI Taxonomy" id="879566"/>
    <lineage>
        <taxon>Bacteria</taxon>
        <taxon>Bacillati</taxon>
        <taxon>Bacillota</taxon>
        <taxon>Clostridia</taxon>
        <taxon>Lachnospirales</taxon>
        <taxon>Lachnospiraceae</taxon>
        <taxon>Acetatifactor</taxon>
    </lineage>
</organism>
<dbReference type="PROSITE" id="PS51257">
    <property type="entry name" value="PROKAR_LIPOPROTEIN"/>
    <property type="match status" value="1"/>
</dbReference>
<name>A0A2K4ZBD0_9FIRM</name>
<keyword evidence="8" id="KW-1185">Reference proteome</keyword>
<feature type="chain" id="PRO_5039691692" evidence="6">
    <location>
        <begin position="26"/>
        <end position="586"/>
    </location>
</feature>
<reference evidence="7 8" key="1">
    <citation type="submission" date="2018-01" db="EMBL/GenBank/DDBJ databases">
        <authorList>
            <person name="Gaut B.S."/>
            <person name="Morton B.R."/>
            <person name="Clegg M.T."/>
            <person name="Duvall M.R."/>
        </authorList>
    </citation>
    <scope>NUCLEOTIDE SEQUENCE [LARGE SCALE GENOMIC DNA]</scope>
    <source>
        <strain evidence="7">GP69</strain>
    </source>
</reference>
<dbReference type="InterPro" id="IPR050490">
    <property type="entry name" value="Bact_solute-bd_prot1"/>
</dbReference>
<dbReference type="RefSeq" id="WP_172454929.1">
    <property type="nucleotide sequence ID" value="NZ_JANJZD010000002.1"/>
</dbReference>
<evidence type="ECO:0000256" key="4">
    <source>
        <dbReference type="ARBA" id="ARBA00023139"/>
    </source>
</evidence>
<keyword evidence="1" id="KW-1003">Cell membrane</keyword>
<accession>A0A2K4ZBD0</accession>
<dbReference type="SUPFAM" id="SSF53850">
    <property type="entry name" value="Periplasmic binding protein-like II"/>
    <property type="match status" value="1"/>
</dbReference>
<keyword evidence="2 6" id="KW-0732">Signal</keyword>
<keyword evidence="5" id="KW-0449">Lipoprotein</keyword>
<proteinExistence type="predicted"/>
<protein>
    <submittedName>
        <fullName evidence="7">Bacterial extracellular solute-binding protein</fullName>
    </submittedName>
</protein>
<dbReference type="Pfam" id="PF01547">
    <property type="entry name" value="SBP_bac_1"/>
    <property type="match status" value="1"/>
</dbReference>
<sequence>MAKRKKLLSVLLAAGLLAVSGCGTGGEEARGGNSEAVSTWKMATSDQYEADAEPGETDDRAFQRFENPVDIHIGMAVSATDTSLKENGETVEDNFFIRYLREKFNINVIVDWYTADGESYNQKVSTLIASNSLPDALVTSERNYMLMAAKDGQLADLGDVFNQYASRQVLDIVNAAGDVATDKASWQGTFYSLPGLDVAASGTCVYFIRQDWLDELNLEVPKTVADLENAARAFMEAGKCDYAIEGPANGIRTYCTFLASSPGVCMLDAVYQAHNAFPGYFIKGEDGKVYYGSTTPEFKQALELLHRWYEEGILNPEIGVQTDAMKNINAGKTGIYMCSWWGLGYGNFSAFKNDPTANWQSYPLYTDEGEWNIHVGNLGNGYTLVNKNASEEVKKAVIIMNNIHVRDEAMLVNQTKIPVGYFPLRNNMAAADESEYTHNVLLSVARGETTVDDYEFKGTAYKHLKDDINALSTVFNNLDWAKDDYATIYDMNVDDNNFARMYSLMITDRPAATLKPDHEISSVSYSVTPAAEKYWSNLIAMEDAFVLQVITGKKDISEFDRFISDWKAQGGEEILKDMQDIADGRE</sequence>
<dbReference type="AlphaFoldDB" id="A0A2K4ZBD0"/>
<dbReference type="Gene3D" id="3.40.190.10">
    <property type="entry name" value="Periplasmic binding protein-like II"/>
    <property type="match status" value="2"/>
</dbReference>
<keyword evidence="4" id="KW-0564">Palmitate</keyword>
<evidence type="ECO:0000256" key="1">
    <source>
        <dbReference type="ARBA" id="ARBA00022475"/>
    </source>
</evidence>
<dbReference type="PANTHER" id="PTHR43649:SF33">
    <property type="entry name" value="POLYGALACTURONAN_RHAMNOGALACTURONAN-BINDING PROTEIN YTCQ"/>
    <property type="match status" value="1"/>
</dbReference>
<evidence type="ECO:0000313" key="7">
    <source>
        <dbReference type="EMBL" id="SOY27774.1"/>
    </source>
</evidence>
<evidence type="ECO:0000256" key="3">
    <source>
        <dbReference type="ARBA" id="ARBA00023136"/>
    </source>
</evidence>
<keyword evidence="3" id="KW-0472">Membrane</keyword>
<dbReference type="EMBL" id="OFSM01000002">
    <property type="protein sequence ID" value="SOY27774.1"/>
    <property type="molecule type" value="Genomic_DNA"/>
</dbReference>
<dbReference type="PANTHER" id="PTHR43649">
    <property type="entry name" value="ARABINOSE-BINDING PROTEIN-RELATED"/>
    <property type="match status" value="1"/>
</dbReference>
<evidence type="ECO:0000256" key="5">
    <source>
        <dbReference type="ARBA" id="ARBA00023288"/>
    </source>
</evidence>
<evidence type="ECO:0000256" key="6">
    <source>
        <dbReference type="SAM" id="SignalP"/>
    </source>
</evidence>